<proteinExistence type="predicted"/>
<protein>
    <submittedName>
        <fullName evidence="1">Uncharacterized protein</fullName>
    </submittedName>
</protein>
<dbReference type="Proteomes" id="UP001500621">
    <property type="component" value="Unassembled WGS sequence"/>
</dbReference>
<accession>A0ABP8VU94</accession>
<dbReference type="RefSeq" id="WP_345262391.1">
    <property type="nucleotide sequence ID" value="NZ_BAABIM010000001.1"/>
</dbReference>
<keyword evidence="2" id="KW-1185">Reference proteome</keyword>
<gene>
    <name evidence="1" type="ORF">GCM10023226_04180</name>
</gene>
<evidence type="ECO:0000313" key="2">
    <source>
        <dbReference type="Proteomes" id="UP001500621"/>
    </source>
</evidence>
<evidence type="ECO:0000313" key="1">
    <source>
        <dbReference type="EMBL" id="GAA4670749.1"/>
    </source>
</evidence>
<sequence length="56" mass="6474">MGAVRLRGGFPTPERAREQARGCNRFIEGRGTYRYALKPLFRAGNRALVCYEQTRR</sequence>
<name>A0ABP8VU94_9ACTN</name>
<comment type="caution">
    <text evidence="1">The sequence shown here is derived from an EMBL/GenBank/DDBJ whole genome shotgun (WGS) entry which is preliminary data.</text>
</comment>
<reference evidence="2" key="1">
    <citation type="journal article" date="2019" name="Int. J. Syst. Evol. Microbiol.">
        <title>The Global Catalogue of Microorganisms (GCM) 10K type strain sequencing project: providing services to taxonomists for standard genome sequencing and annotation.</title>
        <authorList>
            <consortium name="The Broad Institute Genomics Platform"/>
            <consortium name="The Broad Institute Genome Sequencing Center for Infectious Disease"/>
            <person name="Wu L."/>
            <person name="Ma J."/>
        </authorList>
    </citation>
    <scope>NUCLEOTIDE SEQUENCE [LARGE SCALE GENOMIC DNA]</scope>
    <source>
        <strain evidence="2">JCM 18127</strain>
    </source>
</reference>
<dbReference type="EMBL" id="BAABIM010000001">
    <property type="protein sequence ID" value="GAA4670749.1"/>
    <property type="molecule type" value="Genomic_DNA"/>
</dbReference>
<organism evidence="1 2">
    <name type="scientific">Nocardioides nanhaiensis</name>
    <dbReference type="NCBI Taxonomy" id="1476871"/>
    <lineage>
        <taxon>Bacteria</taxon>
        <taxon>Bacillati</taxon>
        <taxon>Actinomycetota</taxon>
        <taxon>Actinomycetes</taxon>
        <taxon>Propionibacteriales</taxon>
        <taxon>Nocardioidaceae</taxon>
        <taxon>Nocardioides</taxon>
    </lineage>
</organism>